<keyword evidence="1" id="KW-1133">Transmembrane helix</keyword>
<protein>
    <recommendedName>
        <fullName evidence="4">DUF456 domain-containing protein</fullName>
    </recommendedName>
</protein>
<dbReference type="Proteomes" id="UP000198280">
    <property type="component" value="Unassembled WGS sequence"/>
</dbReference>
<dbReference type="InterPro" id="IPR007403">
    <property type="entry name" value="DUF456"/>
</dbReference>
<organism evidence="2 3">
    <name type="scientific">Actinacidiphila glaucinigra</name>
    <dbReference type="NCBI Taxonomy" id="235986"/>
    <lineage>
        <taxon>Bacteria</taxon>
        <taxon>Bacillati</taxon>
        <taxon>Actinomycetota</taxon>
        <taxon>Actinomycetes</taxon>
        <taxon>Kitasatosporales</taxon>
        <taxon>Streptomycetaceae</taxon>
        <taxon>Actinacidiphila</taxon>
    </lineage>
</organism>
<evidence type="ECO:0000313" key="2">
    <source>
        <dbReference type="EMBL" id="SNS11827.1"/>
    </source>
</evidence>
<evidence type="ECO:0000256" key="1">
    <source>
        <dbReference type="SAM" id="Phobius"/>
    </source>
</evidence>
<keyword evidence="3" id="KW-1185">Reference proteome</keyword>
<feature type="transmembrane region" description="Helical" evidence="1">
    <location>
        <begin position="82"/>
        <end position="111"/>
    </location>
</feature>
<dbReference type="Pfam" id="PF04306">
    <property type="entry name" value="DUF456"/>
    <property type="match status" value="1"/>
</dbReference>
<feature type="transmembrane region" description="Helical" evidence="1">
    <location>
        <begin position="49"/>
        <end position="70"/>
    </location>
</feature>
<proteinExistence type="predicted"/>
<feature type="transmembrane region" description="Helical" evidence="1">
    <location>
        <begin position="131"/>
        <end position="158"/>
    </location>
</feature>
<sequence>MGTGQLCLIGAVMLSGLLGVLVPGAPGPLMCWAAVLWWATHLHTPLSWGVLAAATGVLLLNQAVQLLLPARSVREAGVPRQAFLVAGLWAVAGFFLLPVVGAPAGFTLALYGGERMRLGSHGAAWSSTRTAMRAAGTALLAELFACLLVAGAWLVAVVTS</sequence>
<evidence type="ECO:0008006" key="4">
    <source>
        <dbReference type="Google" id="ProtNLM"/>
    </source>
</evidence>
<keyword evidence="1" id="KW-0812">Transmembrane</keyword>
<dbReference type="EMBL" id="FZOF01000003">
    <property type="protein sequence ID" value="SNS11827.1"/>
    <property type="molecule type" value="Genomic_DNA"/>
</dbReference>
<gene>
    <name evidence="2" type="ORF">SAMN05216252_103214</name>
</gene>
<keyword evidence="1" id="KW-0472">Membrane</keyword>
<dbReference type="OrthoDB" id="4333031at2"/>
<accession>A0A239BUX7</accession>
<evidence type="ECO:0000313" key="3">
    <source>
        <dbReference type="Proteomes" id="UP000198280"/>
    </source>
</evidence>
<dbReference type="AlphaFoldDB" id="A0A239BUX7"/>
<reference evidence="2 3" key="1">
    <citation type="submission" date="2017-06" db="EMBL/GenBank/DDBJ databases">
        <authorList>
            <person name="Kim H.J."/>
            <person name="Triplett B.A."/>
        </authorList>
    </citation>
    <scope>NUCLEOTIDE SEQUENCE [LARGE SCALE GENOMIC DNA]</scope>
    <source>
        <strain evidence="2 3">CGMCC 4.1858</strain>
    </source>
</reference>
<name>A0A239BUX7_9ACTN</name>
<dbReference type="RefSeq" id="WP_089222904.1">
    <property type="nucleotide sequence ID" value="NZ_FZOF01000003.1"/>
</dbReference>